<reference evidence="9 10" key="1">
    <citation type="submission" date="2024-04" db="EMBL/GenBank/DDBJ databases">
        <authorList>
            <consortium name="Genoscope - CEA"/>
            <person name="William W."/>
        </authorList>
    </citation>
    <scope>NUCLEOTIDE SEQUENCE [LARGE SCALE GENOMIC DNA]</scope>
</reference>
<name>A0AAV2HRV5_LYMST</name>
<evidence type="ECO:0000256" key="4">
    <source>
        <dbReference type="ARBA" id="ARBA00022989"/>
    </source>
</evidence>
<dbReference type="Pfam" id="PF00057">
    <property type="entry name" value="Ldl_recept_a"/>
    <property type="match status" value="2"/>
</dbReference>
<dbReference type="SUPFAM" id="SSF57424">
    <property type="entry name" value="LDL receptor-like module"/>
    <property type="match status" value="2"/>
</dbReference>
<evidence type="ECO:0000256" key="1">
    <source>
        <dbReference type="ARBA" id="ARBA00004167"/>
    </source>
</evidence>
<organism evidence="9 10">
    <name type="scientific">Lymnaea stagnalis</name>
    <name type="common">Great pond snail</name>
    <name type="synonym">Helix stagnalis</name>
    <dbReference type="NCBI Taxonomy" id="6523"/>
    <lineage>
        <taxon>Eukaryota</taxon>
        <taxon>Metazoa</taxon>
        <taxon>Spiralia</taxon>
        <taxon>Lophotrochozoa</taxon>
        <taxon>Mollusca</taxon>
        <taxon>Gastropoda</taxon>
        <taxon>Heterobranchia</taxon>
        <taxon>Euthyneura</taxon>
        <taxon>Panpulmonata</taxon>
        <taxon>Hygrophila</taxon>
        <taxon>Lymnaeoidea</taxon>
        <taxon>Lymnaeidae</taxon>
        <taxon>Lymnaea</taxon>
    </lineage>
</organism>
<dbReference type="GO" id="GO:0005886">
    <property type="term" value="C:plasma membrane"/>
    <property type="evidence" value="ECO:0007669"/>
    <property type="project" value="TreeGrafter"/>
</dbReference>
<accession>A0AAV2HRV5</accession>
<comment type="caution">
    <text evidence="9">The sequence shown here is derived from an EMBL/GenBank/DDBJ whole genome shotgun (WGS) entry which is preliminary data.</text>
</comment>
<evidence type="ECO:0000313" key="9">
    <source>
        <dbReference type="EMBL" id="CAL1536247.1"/>
    </source>
</evidence>
<comment type="caution">
    <text evidence="7">Lacks conserved residue(s) required for the propagation of feature annotation.</text>
</comment>
<keyword evidence="8" id="KW-0732">Signal</keyword>
<dbReference type="InterPro" id="IPR050685">
    <property type="entry name" value="LDLR"/>
</dbReference>
<keyword evidence="4" id="KW-1133">Transmembrane helix</keyword>
<dbReference type="PROSITE" id="PS50068">
    <property type="entry name" value="LDLRA_2"/>
    <property type="match status" value="1"/>
</dbReference>
<evidence type="ECO:0000256" key="6">
    <source>
        <dbReference type="ARBA" id="ARBA00023157"/>
    </source>
</evidence>
<feature type="signal peptide" evidence="8">
    <location>
        <begin position="1"/>
        <end position="20"/>
    </location>
</feature>
<dbReference type="PRINTS" id="PR00261">
    <property type="entry name" value="LDLRECEPTOR"/>
</dbReference>
<evidence type="ECO:0000256" key="2">
    <source>
        <dbReference type="ARBA" id="ARBA00022692"/>
    </source>
</evidence>
<feature type="chain" id="PRO_5043875495" evidence="8">
    <location>
        <begin position="21"/>
        <end position="111"/>
    </location>
</feature>
<dbReference type="EMBL" id="CAXITT010000224">
    <property type="protein sequence ID" value="CAL1536247.1"/>
    <property type="molecule type" value="Genomic_DNA"/>
</dbReference>
<sequence length="111" mass="12101">MSRLLVTVCVLVCVLVGVHGKLRFKNHLKQSLTRAAKYMKSGLAERQAVGCTADQFACPEKCVPQTYVCDTENDCSGGYDESQNCPANCTGPNQFQCPGGRCIPVFYRCDG</sequence>
<dbReference type="InterPro" id="IPR002172">
    <property type="entry name" value="LDrepeatLR_classA_rpt"/>
</dbReference>
<dbReference type="Proteomes" id="UP001497497">
    <property type="component" value="Unassembled WGS sequence"/>
</dbReference>
<keyword evidence="2" id="KW-0812">Transmembrane</keyword>
<dbReference type="GO" id="GO:0016192">
    <property type="term" value="P:vesicle-mediated transport"/>
    <property type="evidence" value="ECO:0007669"/>
    <property type="project" value="UniProtKB-ARBA"/>
</dbReference>
<evidence type="ECO:0000256" key="3">
    <source>
        <dbReference type="ARBA" id="ARBA00022737"/>
    </source>
</evidence>
<dbReference type="Gene3D" id="4.10.400.10">
    <property type="entry name" value="Low-density Lipoprotein Receptor"/>
    <property type="match status" value="2"/>
</dbReference>
<dbReference type="SMART" id="SM00192">
    <property type="entry name" value="LDLa"/>
    <property type="match status" value="1"/>
</dbReference>
<evidence type="ECO:0000256" key="5">
    <source>
        <dbReference type="ARBA" id="ARBA00023136"/>
    </source>
</evidence>
<dbReference type="InterPro" id="IPR036055">
    <property type="entry name" value="LDL_receptor-like_sf"/>
</dbReference>
<dbReference type="AlphaFoldDB" id="A0AAV2HRV5"/>
<gene>
    <name evidence="9" type="ORF">GSLYS_00010160001</name>
</gene>
<keyword evidence="5" id="KW-0472">Membrane</keyword>
<proteinExistence type="predicted"/>
<keyword evidence="10" id="KW-1185">Reference proteome</keyword>
<keyword evidence="3" id="KW-0677">Repeat</keyword>
<comment type="subcellular location">
    <subcellularLocation>
        <location evidence="1">Membrane</location>
        <topology evidence="1">Single-pass membrane protein</topology>
    </subcellularLocation>
</comment>
<protein>
    <submittedName>
        <fullName evidence="9">Uncharacterized protein</fullName>
    </submittedName>
</protein>
<evidence type="ECO:0000256" key="7">
    <source>
        <dbReference type="PROSITE-ProRule" id="PRU00124"/>
    </source>
</evidence>
<keyword evidence="6" id="KW-1015">Disulfide bond</keyword>
<dbReference type="PANTHER" id="PTHR24270">
    <property type="entry name" value="LOW-DENSITY LIPOPROTEIN RECEPTOR-RELATED"/>
    <property type="match status" value="1"/>
</dbReference>
<evidence type="ECO:0000256" key="8">
    <source>
        <dbReference type="SAM" id="SignalP"/>
    </source>
</evidence>
<feature type="non-terminal residue" evidence="9">
    <location>
        <position position="111"/>
    </location>
</feature>
<dbReference type="CDD" id="cd00112">
    <property type="entry name" value="LDLa"/>
    <property type="match status" value="2"/>
</dbReference>
<evidence type="ECO:0000313" key="10">
    <source>
        <dbReference type="Proteomes" id="UP001497497"/>
    </source>
</evidence>